<feature type="compositionally biased region" description="Polar residues" evidence="1">
    <location>
        <begin position="200"/>
        <end position="219"/>
    </location>
</feature>
<dbReference type="InterPro" id="IPR006311">
    <property type="entry name" value="TAT_signal"/>
</dbReference>
<protein>
    <submittedName>
        <fullName evidence="3">Aerobic-type carbon monoxide dehydrogenase large subunit CoxL/CutL</fullName>
    </submittedName>
</protein>
<dbReference type="Pfam" id="PF20256">
    <property type="entry name" value="MoCoBD_2"/>
    <property type="match status" value="1"/>
</dbReference>
<evidence type="ECO:0000256" key="1">
    <source>
        <dbReference type="SAM" id="MobiDB-lite"/>
    </source>
</evidence>
<dbReference type="InterPro" id="IPR046867">
    <property type="entry name" value="AldOxase/xan_DH_MoCoBD2"/>
</dbReference>
<dbReference type="InterPro" id="IPR037165">
    <property type="entry name" value="AldOxase/xan_DH_Mopterin-bd_sf"/>
</dbReference>
<dbReference type="AlphaFoldDB" id="A0A1W1W189"/>
<name>A0A1W1W189_9BACT</name>
<dbReference type="PROSITE" id="PS51318">
    <property type="entry name" value="TAT"/>
    <property type="match status" value="1"/>
</dbReference>
<gene>
    <name evidence="3" type="ORF">SAMN00120144_0174</name>
</gene>
<dbReference type="Gene3D" id="3.30.365.10">
    <property type="entry name" value="Aldehyde oxidase/xanthine dehydrogenase, molybdopterin binding domain"/>
    <property type="match status" value="1"/>
</dbReference>
<dbReference type="InterPro" id="IPR052516">
    <property type="entry name" value="N-heterocyclic_Hydroxylase"/>
</dbReference>
<evidence type="ECO:0000313" key="4">
    <source>
        <dbReference type="Proteomes" id="UP000192266"/>
    </source>
</evidence>
<proteinExistence type="predicted"/>
<dbReference type="EMBL" id="FWWW01000091">
    <property type="protein sequence ID" value="SMB99402.1"/>
    <property type="molecule type" value="Genomic_DNA"/>
</dbReference>
<dbReference type="GO" id="GO:0016491">
    <property type="term" value="F:oxidoreductase activity"/>
    <property type="evidence" value="ECO:0007669"/>
    <property type="project" value="InterPro"/>
</dbReference>
<evidence type="ECO:0000259" key="2">
    <source>
        <dbReference type="Pfam" id="PF20256"/>
    </source>
</evidence>
<dbReference type="PANTHER" id="PTHR47495:SF1">
    <property type="entry name" value="BLL3820 PROTEIN"/>
    <property type="match status" value="1"/>
</dbReference>
<keyword evidence="4" id="KW-1185">Reference proteome</keyword>
<dbReference type="RefSeq" id="WP_084447240.1">
    <property type="nucleotide sequence ID" value="NZ_FWWW01000091.1"/>
</dbReference>
<feature type="domain" description="Aldehyde oxidase/xanthine dehydrogenase second molybdopterin binding" evidence="2">
    <location>
        <begin position="65"/>
        <end position="159"/>
    </location>
</feature>
<dbReference type="STRING" id="645990.SAMN00120144_0174"/>
<sequence length="219" mass="23843">MSSLYPFVNITPNFTSQPSSSRRDFLKSSGGLTIAFWLGSGVDLLAGETLAADELPESLAKNPRINAWLEVLADGRVRVLTGKTEIGQGIRTAVAQLAVEELDLPMERVEVVLAETGRTPDERYTSGSASIESSGMSIRYAAAAARQQLLALAARQLSVLRQPAPPHRWRSTHHRRKASAYICPIVKITTIAGRGEIADSAQSQKSVPTRRQTSTPRRH</sequence>
<feature type="region of interest" description="Disordered" evidence="1">
    <location>
        <begin position="197"/>
        <end position="219"/>
    </location>
</feature>
<reference evidence="3 4" key="1">
    <citation type="submission" date="2017-04" db="EMBL/GenBank/DDBJ databases">
        <authorList>
            <person name="Afonso C.L."/>
            <person name="Miller P.J."/>
            <person name="Scott M.A."/>
            <person name="Spackman E."/>
            <person name="Goraichik I."/>
            <person name="Dimitrov K.M."/>
            <person name="Suarez D.L."/>
            <person name="Swayne D.E."/>
        </authorList>
    </citation>
    <scope>NUCLEOTIDE SEQUENCE [LARGE SCALE GENOMIC DNA]</scope>
    <source>
        <strain evidence="3 4">DSM 11622</strain>
    </source>
</reference>
<dbReference type="PANTHER" id="PTHR47495">
    <property type="entry name" value="ALDEHYDE DEHYDROGENASE"/>
    <property type="match status" value="1"/>
</dbReference>
<accession>A0A1W1W189</accession>
<dbReference type="Proteomes" id="UP000192266">
    <property type="component" value="Unassembled WGS sequence"/>
</dbReference>
<organism evidence="3 4">
    <name type="scientific">Hymenobacter roseosalivarius DSM 11622</name>
    <dbReference type="NCBI Taxonomy" id="645990"/>
    <lineage>
        <taxon>Bacteria</taxon>
        <taxon>Pseudomonadati</taxon>
        <taxon>Bacteroidota</taxon>
        <taxon>Cytophagia</taxon>
        <taxon>Cytophagales</taxon>
        <taxon>Hymenobacteraceae</taxon>
        <taxon>Hymenobacter</taxon>
    </lineage>
</organism>
<dbReference type="SUPFAM" id="SSF56003">
    <property type="entry name" value="Molybdenum cofactor-binding domain"/>
    <property type="match status" value="1"/>
</dbReference>
<evidence type="ECO:0000313" key="3">
    <source>
        <dbReference type="EMBL" id="SMB99402.1"/>
    </source>
</evidence>